<comment type="subcellular location">
    <subcellularLocation>
        <location evidence="1">Nucleus</location>
        <location evidence="1">Nucleolus</location>
    </subcellularLocation>
</comment>
<keyword evidence="5" id="KW-0175">Coiled coil</keyword>
<dbReference type="GO" id="GO:0006364">
    <property type="term" value="P:rRNA processing"/>
    <property type="evidence" value="ECO:0007669"/>
    <property type="project" value="InterPro"/>
</dbReference>
<protein>
    <submittedName>
        <fullName evidence="7">U3 small nucleolar RNA-associated protein 14 homolog A</fullName>
    </submittedName>
</protein>
<dbReference type="OrthoDB" id="277439at2759"/>
<keyword evidence="4" id="KW-0539">Nucleus</keyword>
<feature type="compositionally biased region" description="Basic and acidic residues" evidence="6">
    <location>
        <begin position="549"/>
        <end position="558"/>
    </location>
</feature>
<evidence type="ECO:0000313" key="7">
    <source>
        <dbReference type="RefSeq" id="XP_016984989.1"/>
    </source>
</evidence>
<feature type="compositionally biased region" description="Basic residues" evidence="6">
    <location>
        <begin position="427"/>
        <end position="442"/>
    </location>
</feature>
<feature type="compositionally biased region" description="Polar residues" evidence="6">
    <location>
        <begin position="564"/>
        <end position="573"/>
    </location>
</feature>
<reference evidence="7" key="1">
    <citation type="submission" date="2025-08" db="UniProtKB">
        <authorList>
            <consortium name="RefSeq"/>
        </authorList>
    </citation>
    <scope>IDENTIFICATION</scope>
</reference>
<feature type="compositionally biased region" description="Basic and acidic residues" evidence="6">
    <location>
        <begin position="359"/>
        <end position="375"/>
    </location>
</feature>
<feature type="region of interest" description="Disordered" evidence="6">
    <location>
        <begin position="322"/>
        <end position="443"/>
    </location>
</feature>
<feature type="compositionally biased region" description="Acidic residues" evidence="6">
    <location>
        <begin position="399"/>
        <end position="421"/>
    </location>
</feature>
<feature type="region of interest" description="Disordered" evidence="6">
    <location>
        <begin position="544"/>
        <end position="579"/>
    </location>
</feature>
<evidence type="ECO:0000256" key="3">
    <source>
        <dbReference type="ARBA" id="ARBA00022553"/>
    </source>
</evidence>
<dbReference type="RefSeq" id="XP_016984989.2">
    <property type="nucleotide sequence ID" value="XM_017129500.2"/>
</dbReference>
<dbReference type="InterPro" id="IPR006709">
    <property type="entry name" value="SSU_processome_Utp14"/>
</dbReference>
<feature type="coiled-coil region" evidence="5">
    <location>
        <begin position="487"/>
        <end position="514"/>
    </location>
</feature>
<evidence type="ECO:0000256" key="5">
    <source>
        <dbReference type="SAM" id="Coils"/>
    </source>
</evidence>
<dbReference type="PANTHER" id="PTHR14150:SF12">
    <property type="entry name" value="U3 SMALL NUCLEOLAR RNA-ASSOCIATED PROTEIN 14 HOMOLOG A"/>
    <property type="match status" value="1"/>
</dbReference>
<dbReference type="Pfam" id="PF04615">
    <property type="entry name" value="Utp14"/>
    <property type="match status" value="1"/>
</dbReference>
<name>A0A6P4F7G3_DRORH</name>
<evidence type="ECO:0000256" key="6">
    <source>
        <dbReference type="SAM" id="MobiDB-lite"/>
    </source>
</evidence>
<dbReference type="AlphaFoldDB" id="A0A6P4F7G3"/>
<feature type="compositionally biased region" description="Basic and acidic residues" evidence="6">
    <location>
        <begin position="384"/>
        <end position="398"/>
    </location>
</feature>
<dbReference type="PANTHER" id="PTHR14150">
    <property type="entry name" value="U3 SMALL NUCLEOLAR RNA-ASSOCIATED PROTEIN 14"/>
    <property type="match status" value="1"/>
</dbReference>
<evidence type="ECO:0000256" key="2">
    <source>
        <dbReference type="ARBA" id="ARBA00007774"/>
    </source>
</evidence>
<organism evidence="7">
    <name type="scientific">Drosophila rhopaloa</name>
    <name type="common">Fruit fly</name>
    <dbReference type="NCBI Taxonomy" id="1041015"/>
    <lineage>
        <taxon>Eukaryota</taxon>
        <taxon>Metazoa</taxon>
        <taxon>Ecdysozoa</taxon>
        <taxon>Arthropoda</taxon>
        <taxon>Hexapoda</taxon>
        <taxon>Insecta</taxon>
        <taxon>Pterygota</taxon>
        <taxon>Neoptera</taxon>
        <taxon>Endopterygota</taxon>
        <taxon>Diptera</taxon>
        <taxon>Brachycera</taxon>
        <taxon>Muscomorpha</taxon>
        <taxon>Ephydroidea</taxon>
        <taxon>Drosophilidae</taxon>
        <taxon>Drosophila</taxon>
        <taxon>Sophophora</taxon>
    </lineage>
</organism>
<gene>
    <name evidence="7" type="primary">LOC108048683</name>
</gene>
<dbReference type="OMA" id="QVIEPMD"/>
<sequence length="797" mass="91738">MSDDEEHYEPRAHKKLLQAIGNLGKVQHIQKSTRDELQSRQDEFQLMKSVSSAETERAPRSVGLNDLVEILRTSSKHKDAGKKLKNVQGSRKVLAKPLEKPAADRIRRTIGYEGVTKKLGRWDAVVAQQRSAETQIFPLPSETIYVNTSAKARPLNTRIKSDLAKELEASNIKLRELRKAQIGDTTDEKELAKQERQLLQKKLTRDELFARRKELAYLKMRESQKSAKARMQNKIKSKKFHKLQKRQKILEQMKEFELLQKTNPEAALEKLNELEKSRVKERASLRHKNTGTWAKNLQVRAKYDKDVRKDLAEQLAVSRELTQKKLESDSEDEETSKKRVAPEEEEIDYDPLNPWTKRKTVENAENGKAETEDSNWRQYWTKRNRNEKLLEEHRRDMEEREEEQDTKEQEQEEEEEQEAEDNASKKPSAKAKPNKKILKKSKVKIENAKKSLKKSKVKIENGWQVEEVEQIKLNGDSKTGSIDDIFEKHEDQLRAKLSKKLEKLKQRVDKLKDAPVKGKKTKKKDALKNLKSLALKKTKQQIEIDEPLNYEKEQEPQKKIPAQLESSAETTKSPPVDTIDPNKVTTLVFTQKKSSSSGINDALIDDEAAEYDEADAAAERQLTISQAFEDDDIIADFNRDKTKDSELKNTELQLALPGWGSWAGAGISQAVMERRNKRLLLKLAAPEKRRDDNKDNLYLNESASKLAREHMVSSIPFPFRSLADYEASIRAPIGRNFVPETAFRMLTRPAVITRKGQVIAPMTESELVKPDRRLRHIVDSRIKRIPKVPSKAKIAKN</sequence>
<accession>A0A6P4F7G3</accession>
<feature type="coiled-coil region" evidence="5">
    <location>
        <begin position="160"/>
        <end position="202"/>
    </location>
</feature>
<dbReference type="GO" id="GO:0032040">
    <property type="term" value="C:small-subunit processome"/>
    <property type="evidence" value="ECO:0007669"/>
    <property type="project" value="InterPro"/>
</dbReference>
<dbReference type="GeneID" id="108048683"/>
<keyword evidence="3" id="KW-0597">Phosphoprotein</keyword>
<evidence type="ECO:0000256" key="4">
    <source>
        <dbReference type="ARBA" id="ARBA00023242"/>
    </source>
</evidence>
<evidence type="ECO:0000256" key="1">
    <source>
        <dbReference type="ARBA" id="ARBA00004604"/>
    </source>
</evidence>
<dbReference type="RefSeq" id="XP_016984989.1">
    <property type="nucleotide sequence ID" value="XM_017129500.1"/>
</dbReference>
<comment type="similarity">
    <text evidence="2">Belongs to the UTP14 family.</text>
</comment>
<proteinExistence type="inferred from homology"/>